<name>A0A5E4RSS7_9BURK</name>
<feature type="region of interest" description="Disordered" evidence="5">
    <location>
        <begin position="349"/>
        <end position="368"/>
    </location>
</feature>
<feature type="DNA-binding region" description="H-T-H motif" evidence="4">
    <location>
        <begin position="9"/>
        <end position="28"/>
    </location>
</feature>
<dbReference type="InterPro" id="IPR010982">
    <property type="entry name" value="Lambda_DNA-bd_dom_sf"/>
</dbReference>
<dbReference type="InterPro" id="IPR001647">
    <property type="entry name" value="HTH_TetR"/>
</dbReference>
<feature type="domain" description="HTH tetR-type" evidence="7">
    <location>
        <begin position="1"/>
        <end position="46"/>
    </location>
</feature>
<dbReference type="GO" id="GO:0003700">
    <property type="term" value="F:DNA-binding transcription factor activity"/>
    <property type="evidence" value="ECO:0007669"/>
    <property type="project" value="TreeGrafter"/>
</dbReference>
<evidence type="ECO:0000256" key="1">
    <source>
        <dbReference type="ARBA" id="ARBA00023015"/>
    </source>
</evidence>
<evidence type="ECO:0000259" key="7">
    <source>
        <dbReference type="PROSITE" id="PS50977"/>
    </source>
</evidence>
<reference evidence="8 9" key="1">
    <citation type="submission" date="2019-08" db="EMBL/GenBank/DDBJ databases">
        <authorList>
            <person name="Peeters C."/>
        </authorList>
    </citation>
    <scope>NUCLEOTIDE SEQUENCE [LARGE SCALE GENOMIC DNA]</scope>
    <source>
        <strain evidence="8 9">LMG 30175</strain>
    </source>
</reference>
<keyword evidence="3" id="KW-0804">Transcription</keyword>
<evidence type="ECO:0000256" key="5">
    <source>
        <dbReference type="SAM" id="MobiDB-lite"/>
    </source>
</evidence>
<evidence type="ECO:0000256" key="4">
    <source>
        <dbReference type="PROSITE-ProRule" id="PRU00335"/>
    </source>
</evidence>
<dbReference type="InterPro" id="IPR028082">
    <property type="entry name" value="Peripla_BP_I"/>
</dbReference>
<dbReference type="PANTHER" id="PTHR30146">
    <property type="entry name" value="LACI-RELATED TRANSCRIPTIONAL REPRESSOR"/>
    <property type="match status" value="1"/>
</dbReference>
<organism evidence="8 9">
    <name type="scientific">Pandoraea terrae</name>
    <dbReference type="NCBI Taxonomy" id="1537710"/>
    <lineage>
        <taxon>Bacteria</taxon>
        <taxon>Pseudomonadati</taxon>
        <taxon>Pseudomonadota</taxon>
        <taxon>Betaproteobacteria</taxon>
        <taxon>Burkholderiales</taxon>
        <taxon>Burkholderiaceae</taxon>
        <taxon>Pandoraea</taxon>
    </lineage>
</organism>
<dbReference type="InterPro" id="IPR046335">
    <property type="entry name" value="LacI/GalR-like_sensor"/>
</dbReference>
<accession>A0A5E4RSS7</accession>
<dbReference type="SMART" id="SM00354">
    <property type="entry name" value="HTH_LACI"/>
    <property type="match status" value="1"/>
</dbReference>
<protein>
    <submittedName>
        <fullName evidence="8">LacI family transcription regulator</fullName>
    </submittedName>
</protein>
<dbReference type="OrthoDB" id="5672046at2"/>
<keyword evidence="1" id="KW-0805">Transcription regulation</keyword>
<dbReference type="Proteomes" id="UP000414233">
    <property type="component" value="Unassembled WGS sequence"/>
</dbReference>
<dbReference type="PROSITE" id="PS50932">
    <property type="entry name" value="HTH_LACI_2"/>
    <property type="match status" value="1"/>
</dbReference>
<dbReference type="InterPro" id="IPR000843">
    <property type="entry name" value="HTH_LacI"/>
</dbReference>
<keyword evidence="2 4" id="KW-0238">DNA-binding</keyword>
<keyword evidence="9" id="KW-1185">Reference proteome</keyword>
<gene>
    <name evidence="8" type="ORF">PTE30175_00362</name>
</gene>
<dbReference type="EMBL" id="CABPRZ010000001">
    <property type="protein sequence ID" value="VVD66327.1"/>
    <property type="molecule type" value="Genomic_DNA"/>
</dbReference>
<feature type="compositionally biased region" description="Basic residues" evidence="5">
    <location>
        <begin position="356"/>
        <end position="368"/>
    </location>
</feature>
<evidence type="ECO:0000313" key="9">
    <source>
        <dbReference type="Proteomes" id="UP000414233"/>
    </source>
</evidence>
<evidence type="ECO:0000259" key="6">
    <source>
        <dbReference type="PROSITE" id="PS50932"/>
    </source>
</evidence>
<evidence type="ECO:0000256" key="3">
    <source>
        <dbReference type="ARBA" id="ARBA00023163"/>
    </source>
</evidence>
<sequence>MTAAPPRATIADVAREAGVSKATVSRFFNHRETLLTPDIATRVEKAVAALDYSPSRMARALKRGGTRLIGLVVADVTNPYSVAMLRGAEKACQEAGYLLMLFNLGNDSERECEAMDALSSYQVEGYILNTLGRDARTAARANQLGKPIVLVDRKHRGMHADFVSLDNATAIQQAAGHLVAQGYRELLYVTEPIRAVSSRIEREAAFREFVRDAARHDKTGQPVAGSVLETPDGDGEAQLSTLTDALRDFCARTAGRPAAVLSNNAVTTLRLVAAMARVEGRWGETLGLVGIDETDWSPYVGPGISTIAQPTDDLGRLAATCLIERLRGLALPPRQILLHGQLIPRGSSRAVGATKKPVKPINKRSGTR</sequence>
<feature type="domain" description="HTH lacI-type" evidence="6">
    <location>
        <begin position="8"/>
        <end position="63"/>
    </location>
</feature>
<evidence type="ECO:0000256" key="2">
    <source>
        <dbReference type="ARBA" id="ARBA00023125"/>
    </source>
</evidence>
<dbReference type="Gene3D" id="3.40.50.2300">
    <property type="match status" value="2"/>
</dbReference>
<dbReference type="PRINTS" id="PR00036">
    <property type="entry name" value="HTHLACI"/>
</dbReference>
<dbReference type="CDD" id="cd01392">
    <property type="entry name" value="HTH_LacI"/>
    <property type="match status" value="1"/>
</dbReference>
<dbReference type="SUPFAM" id="SSF47413">
    <property type="entry name" value="lambda repressor-like DNA-binding domains"/>
    <property type="match status" value="1"/>
</dbReference>
<proteinExistence type="predicted"/>
<dbReference type="RefSeq" id="WP_150695403.1">
    <property type="nucleotide sequence ID" value="NZ_CABPRZ010000001.1"/>
</dbReference>
<evidence type="ECO:0000313" key="8">
    <source>
        <dbReference type="EMBL" id="VVD66327.1"/>
    </source>
</evidence>
<dbReference type="GO" id="GO:0000976">
    <property type="term" value="F:transcription cis-regulatory region binding"/>
    <property type="evidence" value="ECO:0007669"/>
    <property type="project" value="TreeGrafter"/>
</dbReference>
<dbReference type="Pfam" id="PF13377">
    <property type="entry name" value="Peripla_BP_3"/>
    <property type="match status" value="1"/>
</dbReference>
<dbReference type="Gene3D" id="1.10.260.40">
    <property type="entry name" value="lambda repressor-like DNA-binding domains"/>
    <property type="match status" value="1"/>
</dbReference>
<dbReference type="PROSITE" id="PS50977">
    <property type="entry name" value="HTH_TETR_2"/>
    <property type="match status" value="1"/>
</dbReference>
<dbReference type="AlphaFoldDB" id="A0A5E4RSS7"/>
<dbReference type="CDD" id="cd06283">
    <property type="entry name" value="PBP1_RegR_EndR_KdgR-like"/>
    <property type="match status" value="1"/>
</dbReference>
<dbReference type="Pfam" id="PF00356">
    <property type="entry name" value="LacI"/>
    <property type="match status" value="1"/>
</dbReference>
<dbReference type="PANTHER" id="PTHR30146:SF145">
    <property type="entry name" value="RIBOSE OPERON REPRESSOR"/>
    <property type="match status" value="1"/>
</dbReference>
<dbReference type="SUPFAM" id="SSF53822">
    <property type="entry name" value="Periplasmic binding protein-like I"/>
    <property type="match status" value="1"/>
</dbReference>